<accession>A0A853IDH4</accession>
<protein>
    <submittedName>
        <fullName evidence="1">Uncharacterized protein</fullName>
    </submittedName>
</protein>
<reference evidence="1 2" key="1">
    <citation type="submission" date="2020-07" db="EMBL/GenBank/DDBJ databases">
        <title>Endozoicomonas sp. nov., isolated from sediment.</title>
        <authorList>
            <person name="Gu T."/>
        </authorList>
    </citation>
    <scope>NUCLEOTIDE SEQUENCE [LARGE SCALE GENOMIC DNA]</scope>
    <source>
        <strain evidence="1 2">SM1973</strain>
    </source>
</reference>
<keyword evidence="2" id="KW-1185">Reference proteome</keyword>
<comment type="caution">
    <text evidence="1">The sequence shown here is derived from an EMBL/GenBank/DDBJ whole genome shotgun (WGS) entry which is preliminary data.</text>
</comment>
<evidence type="ECO:0000313" key="1">
    <source>
        <dbReference type="EMBL" id="NYZ67235.1"/>
    </source>
</evidence>
<dbReference type="Proteomes" id="UP000569732">
    <property type="component" value="Unassembled WGS sequence"/>
</dbReference>
<organism evidence="1 2">
    <name type="scientific">Spartinivicinus marinus</name>
    <dbReference type="NCBI Taxonomy" id="2994442"/>
    <lineage>
        <taxon>Bacteria</taxon>
        <taxon>Pseudomonadati</taxon>
        <taxon>Pseudomonadota</taxon>
        <taxon>Gammaproteobacteria</taxon>
        <taxon>Oceanospirillales</taxon>
        <taxon>Zooshikellaceae</taxon>
        <taxon>Spartinivicinus</taxon>
    </lineage>
</organism>
<dbReference type="AlphaFoldDB" id="A0A853IDH4"/>
<dbReference type="RefSeq" id="WP_180569258.1">
    <property type="nucleotide sequence ID" value="NZ_JACCKB010000022.1"/>
</dbReference>
<dbReference type="EMBL" id="JACCKB010000022">
    <property type="protein sequence ID" value="NYZ67235.1"/>
    <property type="molecule type" value="Genomic_DNA"/>
</dbReference>
<name>A0A853IDH4_9GAMM</name>
<gene>
    <name evidence="1" type="ORF">H0A36_14550</name>
</gene>
<proteinExistence type="predicted"/>
<evidence type="ECO:0000313" key="2">
    <source>
        <dbReference type="Proteomes" id="UP000569732"/>
    </source>
</evidence>
<sequence>MSAKELTFFLPKGLNKDQVIQPLVEGLALKMINIPNDIEVNYELLARRGEGKSILEMEYTDNARGIIEELSEWENPSDGYKDLLLNCHSCITLYYRDADDARNFIKSIAAVLSEMAATCIIENGEGCLLTLSETARCLSKDETWSWERREFPELPNVAISEWAEMK</sequence>